<evidence type="ECO:0000313" key="2">
    <source>
        <dbReference type="EMBL" id="JAD25817.1"/>
    </source>
</evidence>
<feature type="compositionally biased region" description="Polar residues" evidence="1">
    <location>
        <begin position="38"/>
        <end position="55"/>
    </location>
</feature>
<feature type="region of interest" description="Disordered" evidence="1">
    <location>
        <begin position="34"/>
        <end position="55"/>
    </location>
</feature>
<protein>
    <submittedName>
        <fullName evidence="2">Uncharacterized protein</fullName>
    </submittedName>
</protein>
<reference evidence="2" key="1">
    <citation type="submission" date="2014-09" db="EMBL/GenBank/DDBJ databases">
        <authorList>
            <person name="Magalhaes I.L.F."/>
            <person name="Oliveira U."/>
            <person name="Santos F.R."/>
            <person name="Vidigal T.H.D.A."/>
            <person name="Brescovit A.D."/>
            <person name="Santos A.J."/>
        </authorList>
    </citation>
    <scope>NUCLEOTIDE SEQUENCE</scope>
    <source>
        <tissue evidence="2">Shoot tissue taken approximately 20 cm above the soil surface</tissue>
    </source>
</reference>
<sequence>MSSSGRHTRRCQGNFSSLKHFVDVNKITERRVIPPIGSASSNPTVCDSSNRQCKF</sequence>
<evidence type="ECO:0000256" key="1">
    <source>
        <dbReference type="SAM" id="MobiDB-lite"/>
    </source>
</evidence>
<dbReference type="EMBL" id="GBRH01272078">
    <property type="protein sequence ID" value="JAD25817.1"/>
    <property type="molecule type" value="Transcribed_RNA"/>
</dbReference>
<reference evidence="2" key="2">
    <citation type="journal article" date="2015" name="Data Brief">
        <title>Shoot transcriptome of the giant reed, Arundo donax.</title>
        <authorList>
            <person name="Barrero R.A."/>
            <person name="Guerrero F.D."/>
            <person name="Moolhuijzen P."/>
            <person name="Goolsby J.A."/>
            <person name="Tidwell J."/>
            <person name="Bellgard S.E."/>
            <person name="Bellgard M.I."/>
        </authorList>
    </citation>
    <scope>NUCLEOTIDE SEQUENCE</scope>
    <source>
        <tissue evidence="2">Shoot tissue taken approximately 20 cm above the soil surface</tissue>
    </source>
</reference>
<organism evidence="2">
    <name type="scientific">Arundo donax</name>
    <name type="common">Giant reed</name>
    <name type="synonym">Donax arundinaceus</name>
    <dbReference type="NCBI Taxonomy" id="35708"/>
    <lineage>
        <taxon>Eukaryota</taxon>
        <taxon>Viridiplantae</taxon>
        <taxon>Streptophyta</taxon>
        <taxon>Embryophyta</taxon>
        <taxon>Tracheophyta</taxon>
        <taxon>Spermatophyta</taxon>
        <taxon>Magnoliopsida</taxon>
        <taxon>Liliopsida</taxon>
        <taxon>Poales</taxon>
        <taxon>Poaceae</taxon>
        <taxon>PACMAD clade</taxon>
        <taxon>Arundinoideae</taxon>
        <taxon>Arundineae</taxon>
        <taxon>Arundo</taxon>
    </lineage>
</organism>
<proteinExistence type="predicted"/>
<accession>A0A0A8YTB5</accession>
<name>A0A0A8YTB5_ARUDO</name>
<dbReference type="AlphaFoldDB" id="A0A0A8YTB5"/>